<organism evidence="1 2">
    <name type="scientific">Epinotia aporema granulovirus</name>
    <dbReference type="NCBI Taxonomy" id="166056"/>
    <lineage>
        <taxon>Viruses</taxon>
        <taxon>Viruses incertae sedis</taxon>
        <taxon>Naldaviricetes</taxon>
        <taxon>Lefavirales</taxon>
        <taxon>Baculoviridae</taxon>
        <taxon>Betabaculovirus</taxon>
        <taxon>Betabaculovirus epaporemae</taxon>
    </lineage>
</organism>
<dbReference type="GeneID" id="13842632"/>
<keyword evidence="2" id="KW-1185">Reference proteome</keyword>
<dbReference type="KEGG" id="vg:13842632"/>
<accession>K4EQU2</accession>
<dbReference type="RefSeq" id="YP_006908613.1">
    <property type="nucleotide sequence ID" value="NC_018875.1"/>
</dbReference>
<evidence type="ECO:0000313" key="1">
    <source>
        <dbReference type="EMBL" id="AER41531.1"/>
    </source>
</evidence>
<dbReference type="EMBL" id="JN408834">
    <property type="protein sequence ID" value="AER41531.1"/>
    <property type="molecule type" value="Genomic_DNA"/>
</dbReference>
<name>K4EQU2_9BBAC</name>
<proteinExistence type="predicted"/>
<protein>
    <submittedName>
        <fullName evidence="1">Uncharacterized protein</fullName>
    </submittedName>
</protein>
<evidence type="ECO:0000313" key="2">
    <source>
        <dbReference type="Proteomes" id="UP000201571"/>
    </source>
</evidence>
<sequence length="137" mass="16868">MLFNKFITLLHLNGEYHRIKYDKINTIYSADLVEYVSSEKLAENAKDILFKLFKCFSSKKLYNPRSRGVQEVIHWFFYDKEEMLRFSEILMDKYEDDSFMKNYFNEKYGYMEKDIDMELKHVRKLLLNMQRYFVVLF</sequence>
<dbReference type="Proteomes" id="UP000201571">
    <property type="component" value="Segment"/>
</dbReference>
<reference evidence="1 2" key="1">
    <citation type="journal article" date="2012" name="BMC Genomics">
        <title>Genome of Epinotia aporema granulovirus (EpapGV), a polyorganotropic fast killing betabaculovirus with a novel thymidylate kinase gene.</title>
        <authorList>
            <person name="Ferrelli M.L."/>
            <person name="Salvador R."/>
            <person name="Biedma M.E."/>
            <person name="Berretta M.F."/>
            <person name="Haase S."/>
            <person name="Sciocco-Cap A."/>
            <person name="Ghiringhelli P.D."/>
            <person name="Romanowski V."/>
        </authorList>
    </citation>
    <scope>NUCLEOTIDE SEQUENCE [LARGE SCALE GENOMIC DNA]</scope>
</reference>